<evidence type="ECO:0000313" key="1">
    <source>
        <dbReference type="EMBL" id="ADO59697.1"/>
    </source>
</evidence>
<dbReference type="Proteomes" id="UP000006868">
    <property type="component" value="Plasmid pSC2"/>
</dbReference>
<dbReference type="OrthoDB" id="2989313at2"/>
<geneLocation type="plasmid" evidence="1 2">
    <name>pSC2</name>
</geneLocation>
<dbReference type="PATRIC" id="fig|886882.15.peg.5629"/>
<name>E3EJU9_PAEPS</name>
<keyword evidence="1" id="KW-0614">Plasmid</keyword>
<protein>
    <submittedName>
        <fullName evidence="1">Uncharacterized protein</fullName>
    </submittedName>
</protein>
<dbReference type="AlphaFoldDB" id="E3EJU9"/>
<dbReference type="RefSeq" id="WP_013386111.1">
    <property type="nucleotide sequence ID" value="NC_014628.2"/>
</dbReference>
<dbReference type="EMBL" id="CP002214">
    <property type="protein sequence ID" value="ADO59697.1"/>
    <property type="molecule type" value="Genomic_DNA"/>
</dbReference>
<reference evidence="1 2" key="1">
    <citation type="journal article" date="2011" name="J. Bacteriol.">
        <title>Complete genome sequence of Paenibacillus polymyxa SC2, a strain of plant growth-promoting Rhizobacterium with broad-spectrum antimicrobial activity.</title>
        <authorList>
            <person name="Ma M."/>
            <person name="Wang C."/>
            <person name="Ding Y."/>
            <person name="Li L."/>
            <person name="Shen D."/>
            <person name="Jiang X."/>
            <person name="Guan D."/>
            <person name="Cao F."/>
            <person name="Chen H."/>
            <person name="Feng R."/>
            <person name="Wang X."/>
            <person name="Ge Y."/>
            <person name="Yao L."/>
            <person name="Bing X."/>
            <person name="Yang X."/>
            <person name="Li J."/>
            <person name="Du B."/>
        </authorList>
    </citation>
    <scope>NUCLEOTIDE SEQUENCE [LARGE SCALE GENOMIC DNA]</scope>
    <source>
        <strain evidence="1 2">SC2</strain>
        <plasmid evidence="2">pSC2</plasmid>
    </source>
</reference>
<sequence>MHMKYFQAIADIRNHYDEMLKYFEEPRWGHLMLEARGIELSEKELLIEEREVLRYLIGCQHCFVREKNATKPSLDVVQRCFKRQLSYLERIHGCHAYNVNKHTNKLIQKNYKACRHYLFKFSLPAWYAKLPEEILTIENKYSRL</sequence>
<accession>E3EJU9</accession>
<dbReference type="HOGENOM" id="CLU_1794609_0_0_9"/>
<evidence type="ECO:0000313" key="2">
    <source>
        <dbReference type="Proteomes" id="UP000006868"/>
    </source>
</evidence>
<organism evidence="1 2">
    <name type="scientific">Paenibacillus polymyxa (strain SC2)</name>
    <name type="common">Bacillus polymyxa</name>
    <dbReference type="NCBI Taxonomy" id="886882"/>
    <lineage>
        <taxon>Bacteria</taxon>
        <taxon>Bacillati</taxon>
        <taxon>Bacillota</taxon>
        <taxon>Bacilli</taxon>
        <taxon>Bacillales</taxon>
        <taxon>Paenibacillaceae</taxon>
        <taxon>Paenibacillus</taxon>
    </lineage>
</organism>
<gene>
    <name evidence="1" type="ORF">PPSC2_26650</name>
</gene>
<dbReference type="KEGG" id="ppm:PPSC2_26650"/>
<proteinExistence type="predicted"/>